<dbReference type="SUPFAM" id="SSF53098">
    <property type="entry name" value="Ribonuclease H-like"/>
    <property type="match status" value="1"/>
</dbReference>
<accession>A0A834WVE3</accession>
<dbReference type="Gene3D" id="3.30.420.10">
    <property type="entry name" value="Ribonuclease H-like superfamily/Ribonuclease H"/>
    <property type="match status" value="1"/>
</dbReference>
<feature type="domain" description="RNase H type-1" evidence="1">
    <location>
        <begin position="442"/>
        <end position="572"/>
    </location>
</feature>
<keyword evidence="3" id="KW-1185">Reference proteome</keyword>
<dbReference type="InterPro" id="IPR036397">
    <property type="entry name" value="RNaseH_sf"/>
</dbReference>
<dbReference type="InterPro" id="IPR026960">
    <property type="entry name" value="RVT-Znf"/>
</dbReference>
<dbReference type="OrthoDB" id="1423330at2759"/>
<dbReference type="EMBL" id="JAAIUW010000005">
    <property type="protein sequence ID" value="KAF7833196.1"/>
    <property type="molecule type" value="Genomic_DNA"/>
</dbReference>
<evidence type="ECO:0000259" key="1">
    <source>
        <dbReference type="PROSITE" id="PS50879"/>
    </source>
</evidence>
<dbReference type="InterPro" id="IPR002156">
    <property type="entry name" value="RNaseH_domain"/>
</dbReference>
<dbReference type="AlphaFoldDB" id="A0A834WVE3"/>
<dbReference type="GO" id="GO:0003676">
    <property type="term" value="F:nucleic acid binding"/>
    <property type="evidence" value="ECO:0007669"/>
    <property type="project" value="InterPro"/>
</dbReference>
<dbReference type="InterPro" id="IPR012337">
    <property type="entry name" value="RNaseH-like_sf"/>
</dbReference>
<dbReference type="Proteomes" id="UP000634136">
    <property type="component" value="Unassembled WGS sequence"/>
</dbReference>
<evidence type="ECO:0000313" key="2">
    <source>
        <dbReference type="EMBL" id="KAF7833196.1"/>
    </source>
</evidence>
<dbReference type="Pfam" id="PF13966">
    <property type="entry name" value="zf-RVT"/>
    <property type="match status" value="1"/>
</dbReference>
<dbReference type="PROSITE" id="PS50879">
    <property type="entry name" value="RNASE_H_1"/>
    <property type="match status" value="1"/>
</dbReference>
<dbReference type="Pfam" id="PF13456">
    <property type="entry name" value="RVT_3"/>
    <property type="match status" value="1"/>
</dbReference>
<organism evidence="2 3">
    <name type="scientific">Senna tora</name>
    <dbReference type="NCBI Taxonomy" id="362788"/>
    <lineage>
        <taxon>Eukaryota</taxon>
        <taxon>Viridiplantae</taxon>
        <taxon>Streptophyta</taxon>
        <taxon>Embryophyta</taxon>
        <taxon>Tracheophyta</taxon>
        <taxon>Spermatophyta</taxon>
        <taxon>Magnoliopsida</taxon>
        <taxon>eudicotyledons</taxon>
        <taxon>Gunneridae</taxon>
        <taxon>Pentapetalae</taxon>
        <taxon>rosids</taxon>
        <taxon>fabids</taxon>
        <taxon>Fabales</taxon>
        <taxon>Fabaceae</taxon>
        <taxon>Caesalpinioideae</taxon>
        <taxon>Cassia clade</taxon>
        <taxon>Senna</taxon>
    </lineage>
</organism>
<dbReference type="PANTHER" id="PTHR33116:SF78">
    <property type="entry name" value="OS12G0587133 PROTEIN"/>
    <property type="match status" value="1"/>
</dbReference>
<reference evidence="2" key="1">
    <citation type="submission" date="2020-09" db="EMBL/GenBank/DDBJ databases">
        <title>Genome-Enabled Discovery of Anthraquinone Biosynthesis in Senna tora.</title>
        <authorList>
            <person name="Kang S.-H."/>
            <person name="Pandey R.P."/>
            <person name="Lee C.-M."/>
            <person name="Sim J.-S."/>
            <person name="Jeong J.-T."/>
            <person name="Choi B.-S."/>
            <person name="Jung M."/>
            <person name="Ginzburg D."/>
            <person name="Zhao K."/>
            <person name="Won S.Y."/>
            <person name="Oh T.-J."/>
            <person name="Yu Y."/>
            <person name="Kim N.-H."/>
            <person name="Lee O.R."/>
            <person name="Lee T.-H."/>
            <person name="Bashyal P."/>
            <person name="Kim T.-S."/>
            <person name="Lee W.-H."/>
            <person name="Kawkins C."/>
            <person name="Kim C.-K."/>
            <person name="Kim J.S."/>
            <person name="Ahn B.O."/>
            <person name="Rhee S.Y."/>
            <person name="Sohng J.K."/>
        </authorList>
    </citation>
    <scope>NUCLEOTIDE SEQUENCE</scope>
    <source>
        <tissue evidence="2">Leaf</tissue>
    </source>
</reference>
<proteinExistence type="predicted"/>
<comment type="caution">
    <text evidence="2">The sequence shown here is derived from an EMBL/GenBank/DDBJ whole genome shotgun (WGS) entry which is preliminary data.</text>
</comment>
<evidence type="ECO:0000313" key="3">
    <source>
        <dbReference type="Proteomes" id="UP000634136"/>
    </source>
</evidence>
<name>A0A834WVE3_9FABA</name>
<dbReference type="InterPro" id="IPR044730">
    <property type="entry name" value="RNase_H-like_dom_plant"/>
</dbReference>
<dbReference type="GO" id="GO:0004523">
    <property type="term" value="F:RNA-DNA hybrid ribonuclease activity"/>
    <property type="evidence" value="ECO:0007669"/>
    <property type="project" value="InterPro"/>
</dbReference>
<protein>
    <submittedName>
        <fullName evidence="2">Putative ribonuclease H protein At1g65750 family</fullName>
    </submittedName>
</protein>
<sequence>MLFGQASIAQTRIIKNTLADFCNSSGLRINVAKSSAICSPRVVRSIRDGISSISGIKFSESLGSYLGVPLLKGRTKCKDFNFILQKLNARLCSWKNNLLNKAGRVTLAKAVLNAIPMYTMQSLWLLERVCEEIDKLNRRFICGSDTKRRSLYLVSWERITQPRATGGLGIRSARKTNTALLGKAVWSIATKENKLWVNLLRSKYGVDDVLSCNYRASDSYIWKGIIKAKNILQNGFSMRIGDGMETALWSDIWVEDKPLIEVEGINQDLINDRSAKVSSIIENNKWDLQDLLDICPAKSGYHFLSNNNSRVGVSAPWKKLWKLRCPEKVKFFVWLVCNNSLPTNSLRAKRGLNSSNVCGKCNAFEESILHCMRDCAEDIRFLCILYDIWKMRNARVIEGKPLNITKFHWDIKSNMECVRIWLDNPPEVFSRNNISIGWTKPVEGYVKLNTDGSSIGNPGPMGIGGIFRNSDGGWLLGFSSFVGIQSNMFAELNAIKHGLAIAVDRKISKLEVNSDCLEAINLITREDISNHHLGVLIYDIRNLMTKFEAISVSHVFREANHCADGLAKLGSQDRMEFRILDSPLL</sequence>
<gene>
    <name evidence="2" type="ORF">G2W53_015529</name>
</gene>
<dbReference type="CDD" id="cd06222">
    <property type="entry name" value="RNase_H_like"/>
    <property type="match status" value="1"/>
</dbReference>
<dbReference type="PANTHER" id="PTHR33116">
    <property type="entry name" value="REVERSE TRANSCRIPTASE ZINC-BINDING DOMAIN-CONTAINING PROTEIN-RELATED-RELATED"/>
    <property type="match status" value="1"/>
</dbReference>